<feature type="transmembrane region" description="Helical" evidence="8">
    <location>
        <begin position="395"/>
        <end position="417"/>
    </location>
</feature>
<feature type="domain" description="Cytochrome c" evidence="9">
    <location>
        <begin position="33"/>
        <end position="134"/>
    </location>
</feature>
<accession>A0ABV2BQU9</accession>
<keyword evidence="8" id="KW-1133">Transmembrane helix</keyword>
<dbReference type="RefSeq" id="WP_353873868.1">
    <property type="nucleotide sequence ID" value="NZ_JBEVCJ010000003.1"/>
</dbReference>
<evidence type="ECO:0000256" key="3">
    <source>
        <dbReference type="ARBA" id="ARBA00022729"/>
    </source>
</evidence>
<comment type="caution">
    <text evidence="10">The sequence shown here is derived from an EMBL/GenBank/DDBJ whole genome shotgun (WGS) entry which is preliminary data.</text>
</comment>
<evidence type="ECO:0000313" key="11">
    <source>
        <dbReference type="Proteomes" id="UP001548189"/>
    </source>
</evidence>
<evidence type="ECO:0000256" key="2">
    <source>
        <dbReference type="ARBA" id="ARBA00022723"/>
    </source>
</evidence>
<protein>
    <submittedName>
        <fullName evidence="10">Calx-beta domain-containing protein</fullName>
    </submittedName>
</protein>
<dbReference type="SMART" id="SM00237">
    <property type="entry name" value="Calx_beta"/>
    <property type="match status" value="2"/>
</dbReference>
<dbReference type="SUPFAM" id="SSF46626">
    <property type="entry name" value="Cytochrome c"/>
    <property type="match status" value="1"/>
</dbReference>
<dbReference type="SUPFAM" id="SSF141072">
    <property type="entry name" value="CalX-like"/>
    <property type="match status" value="2"/>
</dbReference>
<dbReference type="Pfam" id="PF03160">
    <property type="entry name" value="Calx-beta"/>
    <property type="match status" value="2"/>
</dbReference>
<gene>
    <name evidence="10" type="ORF">ABVT43_04125</name>
</gene>
<dbReference type="InterPro" id="IPR026919">
    <property type="entry name" value="ADGRV1"/>
</dbReference>
<dbReference type="PANTHER" id="PTHR46682">
    <property type="entry name" value="ADHESION G-PROTEIN COUPLED RECEPTOR V1"/>
    <property type="match status" value="1"/>
</dbReference>
<keyword evidence="8" id="KW-0812">Transmembrane</keyword>
<keyword evidence="5" id="KW-0106">Calcium</keyword>
<sequence length="421" mass="44789">MLNLYFEKSLVNRIFARLILVFGLIASLNLAAEVPANVQTIFENNGCTGCHSGNSPSGSLSLSDALTAEQQLIDINAVCNPALKRVVAGDPANSVLYRKVSMQNPGCGAAMPLNAEMISQADLAILYDWIVAIGPAGDFGLIEMQAPTISVSEMETTLSITVTRNLGSTGQVTVDYSVAAIDMDNATGGEDFVLQSDSISFAEGQTSQTISVTLIDDDQFEGAEVFTVTLNQANGGAVLGSQTQTKVTIEDDEVLNEPGTFLFSAVSYSVSESDDVLQVTVLRTFGAAGIVTVDINSSDISANANSDYVALMQTLSFDEGVKSQTVNLSLINDTAEESRETFNLTLTNPTNGAVVGNPSQVTVVINDDDGTEVVEEENEEPGEEPPSTNQTEAEYSAAGSVFYLNFILIFWGLLHLIRTQR</sequence>
<dbReference type="Gene3D" id="2.60.40.2030">
    <property type="match status" value="2"/>
</dbReference>
<name>A0ABV2BQU9_9GAMM</name>
<evidence type="ECO:0000256" key="1">
    <source>
        <dbReference type="ARBA" id="ARBA00022617"/>
    </source>
</evidence>
<reference evidence="10 11" key="1">
    <citation type="submission" date="2024-06" db="EMBL/GenBank/DDBJ databases">
        <authorList>
            <person name="Li F."/>
        </authorList>
    </citation>
    <scope>NUCLEOTIDE SEQUENCE [LARGE SCALE GENOMIC DNA]</scope>
    <source>
        <strain evidence="10 11">GXAS 311</strain>
    </source>
</reference>
<evidence type="ECO:0000313" key="10">
    <source>
        <dbReference type="EMBL" id="MET1254310.1"/>
    </source>
</evidence>
<keyword evidence="4" id="KW-0677">Repeat</keyword>
<keyword evidence="1 7" id="KW-0349">Heme</keyword>
<evidence type="ECO:0000259" key="9">
    <source>
        <dbReference type="PROSITE" id="PS51007"/>
    </source>
</evidence>
<evidence type="ECO:0000256" key="4">
    <source>
        <dbReference type="ARBA" id="ARBA00022737"/>
    </source>
</evidence>
<evidence type="ECO:0000256" key="7">
    <source>
        <dbReference type="PROSITE-ProRule" id="PRU00433"/>
    </source>
</evidence>
<keyword evidence="11" id="KW-1185">Reference proteome</keyword>
<keyword evidence="3" id="KW-0732">Signal</keyword>
<dbReference type="Proteomes" id="UP001548189">
    <property type="component" value="Unassembled WGS sequence"/>
</dbReference>
<evidence type="ECO:0000256" key="5">
    <source>
        <dbReference type="ARBA" id="ARBA00022837"/>
    </source>
</evidence>
<keyword evidence="2 7" id="KW-0479">Metal-binding</keyword>
<dbReference type="InterPro" id="IPR003644">
    <property type="entry name" value="Calx_beta"/>
</dbReference>
<organism evidence="10 11">
    <name type="scientific">Aliikangiella maris</name>
    <dbReference type="NCBI Taxonomy" id="3162458"/>
    <lineage>
        <taxon>Bacteria</taxon>
        <taxon>Pseudomonadati</taxon>
        <taxon>Pseudomonadota</taxon>
        <taxon>Gammaproteobacteria</taxon>
        <taxon>Oceanospirillales</taxon>
        <taxon>Pleioneaceae</taxon>
        <taxon>Aliikangiella</taxon>
    </lineage>
</organism>
<dbReference type="InterPro" id="IPR038081">
    <property type="entry name" value="CalX-like_sf"/>
</dbReference>
<dbReference type="InterPro" id="IPR009056">
    <property type="entry name" value="Cyt_c-like_dom"/>
</dbReference>
<keyword evidence="6 7" id="KW-0408">Iron</keyword>
<dbReference type="EMBL" id="JBEVCJ010000003">
    <property type="protein sequence ID" value="MET1254310.1"/>
    <property type="molecule type" value="Genomic_DNA"/>
</dbReference>
<dbReference type="InterPro" id="IPR036909">
    <property type="entry name" value="Cyt_c-like_dom_sf"/>
</dbReference>
<dbReference type="PANTHER" id="PTHR46682:SF1">
    <property type="entry name" value="ADHESION G-PROTEIN COUPLED RECEPTOR V1"/>
    <property type="match status" value="1"/>
</dbReference>
<dbReference type="PROSITE" id="PS51007">
    <property type="entry name" value="CYTC"/>
    <property type="match status" value="1"/>
</dbReference>
<evidence type="ECO:0000256" key="6">
    <source>
        <dbReference type="ARBA" id="ARBA00023004"/>
    </source>
</evidence>
<proteinExistence type="predicted"/>
<evidence type="ECO:0000256" key="8">
    <source>
        <dbReference type="SAM" id="Phobius"/>
    </source>
</evidence>
<keyword evidence="8" id="KW-0472">Membrane</keyword>